<dbReference type="InterPro" id="IPR018379">
    <property type="entry name" value="BEN_domain"/>
</dbReference>
<dbReference type="GO" id="GO:0045746">
    <property type="term" value="P:negative regulation of Notch signaling pathway"/>
    <property type="evidence" value="ECO:0007669"/>
    <property type="project" value="InterPro"/>
</dbReference>
<dbReference type="GO" id="GO:0005634">
    <property type="term" value="C:nucleus"/>
    <property type="evidence" value="ECO:0007669"/>
    <property type="project" value="UniProtKB-SubCell"/>
</dbReference>
<dbReference type="Gene3D" id="1.10.10.2590">
    <property type="entry name" value="BEN domain"/>
    <property type="match status" value="1"/>
</dbReference>
<dbReference type="Proteomes" id="UP001230051">
    <property type="component" value="Unassembled WGS sequence"/>
</dbReference>
<evidence type="ECO:0000256" key="5">
    <source>
        <dbReference type="ARBA" id="ARBA00023242"/>
    </source>
</evidence>
<comment type="caution">
    <text evidence="7">The sequence shown here is derived from an EMBL/GenBank/DDBJ whole genome shotgun (WGS) entry which is preliminary data.</text>
</comment>
<gene>
    <name evidence="7" type="primary">insv</name>
    <name evidence="7" type="ORF">AOXY_G15771</name>
</gene>
<sequence>MEEEPEELLEELESATKKNIYLESNSSKSTNKTVKIGPNTSITSEQYSYIKWGDPKKATKELCCAVFGRKILATHSLTGKTSNAFRNKEAKPSLDPGKTADIIHFINAKTGMEKKIIKQAISQKCSDEEKISKRKLSSEH</sequence>
<name>A0AAD8D617_ACIOX</name>
<evidence type="ECO:0000259" key="6">
    <source>
        <dbReference type="PROSITE" id="PS51457"/>
    </source>
</evidence>
<comment type="subcellular location">
    <subcellularLocation>
        <location evidence="1">Nucleus</location>
    </subcellularLocation>
</comment>
<feature type="domain" description="BEN" evidence="6">
    <location>
        <begin position="37"/>
        <end position="132"/>
    </location>
</feature>
<dbReference type="PANTHER" id="PTHR35346:SF1">
    <property type="entry name" value="BEN DOMAIN-CONTAINING PROTEIN 6"/>
    <property type="match status" value="1"/>
</dbReference>
<evidence type="ECO:0000256" key="3">
    <source>
        <dbReference type="ARBA" id="ARBA00023015"/>
    </source>
</evidence>
<organism evidence="7 8">
    <name type="scientific">Acipenser oxyrinchus oxyrinchus</name>
    <dbReference type="NCBI Taxonomy" id="40147"/>
    <lineage>
        <taxon>Eukaryota</taxon>
        <taxon>Metazoa</taxon>
        <taxon>Chordata</taxon>
        <taxon>Craniata</taxon>
        <taxon>Vertebrata</taxon>
        <taxon>Euteleostomi</taxon>
        <taxon>Actinopterygii</taxon>
        <taxon>Chondrostei</taxon>
        <taxon>Acipenseriformes</taxon>
        <taxon>Acipenseridae</taxon>
        <taxon>Acipenser</taxon>
    </lineage>
</organism>
<dbReference type="AlphaFoldDB" id="A0AAD8D617"/>
<dbReference type="Pfam" id="PF10523">
    <property type="entry name" value="BEN"/>
    <property type="match status" value="1"/>
</dbReference>
<keyword evidence="8" id="KW-1185">Reference proteome</keyword>
<dbReference type="InterPro" id="IPR037496">
    <property type="entry name" value="BEND6-like"/>
</dbReference>
<dbReference type="EMBL" id="JAGXEW010000014">
    <property type="protein sequence ID" value="KAK1163853.1"/>
    <property type="molecule type" value="Genomic_DNA"/>
</dbReference>
<evidence type="ECO:0000313" key="7">
    <source>
        <dbReference type="EMBL" id="KAK1163853.1"/>
    </source>
</evidence>
<proteinExistence type="predicted"/>
<protein>
    <submittedName>
        <fullName evidence="7">Protein insensitive-like</fullName>
    </submittedName>
</protein>
<dbReference type="GO" id="GO:0003677">
    <property type="term" value="F:DNA binding"/>
    <property type="evidence" value="ECO:0007669"/>
    <property type="project" value="InterPro"/>
</dbReference>
<keyword evidence="4" id="KW-0804">Transcription</keyword>
<dbReference type="PANTHER" id="PTHR35346">
    <property type="entry name" value="BEN DOMAIN-CONTAINING PROTEIN 6"/>
    <property type="match status" value="1"/>
</dbReference>
<evidence type="ECO:0000313" key="8">
    <source>
        <dbReference type="Proteomes" id="UP001230051"/>
    </source>
</evidence>
<reference evidence="7" key="1">
    <citation type="submission" date="2022-02" db="EMBL/GenBank/DDBJ databases">
        <title>Atlantic sturgeon de novo genome assembly.</title>
        <authorList>
            <person name="Stock M."/>
            <person name="Klopp C."/>
            <person name="Guiguen Y."/>
            <person name="Cabau C."/>
            <person name="Parinello H."/>
            <person name="Santidrian Yebra-Pimentel E."/>
            <person name="Kuhl H."/>
            <person name="Dirks R.P."/>
            <person name="Guessner J."/>
            <person name="Wuertz S."/>
            <person name="Du K."/>
            <person name="Schartl M."/>
        </authorList>
    </citation>
    <scope>NUCLEOTIDE SEQUENCE</scope>
    <source>
        <strain evidence="7">STURGEONOMICS-FGT-2020</strain>
        <tissue evidence="7">Whole blood</tissue>
    </source>
</reference>
<keyword evidence="5" id="KW-0539">Nucleus</keyword>
<dbReference type="GO" id="GO:0003714">
    <property type="term" value="F:transcription corepressor activity"/>
    <property type="evidence" value="ECO:0007669"/>
    <property type="project" value="InterPro"/>
</dbReference>
<keyword evidence="3" id="KW-0805">Transcription regulation</keyword>
<dbReference type="GO" id="GO:0045666">
    <property type="term" value="P:positive regulation of neuron differentiation"/>
    <property type="evidence" value="ECO:0007669"/>
    <property type="project" value="InterPro"/>
</dbReference>
<evidence type="ECO:0000256" key="1">
    <source>
        <dbReference type="ARBA" id="ARBA00004123"/>
    </source>
</evidence>
<accession>A0AAD8D617</accession>
<dbReference type="PROSITE" id="PS51457">
    <property type="entry name" value="BEN"/>
    <property type="match status" value="1"/>
</dbReference>
<evidence type="ECO:0000256" key="2">
    <source>
        <dbReference type="ARBA" id="ARBA00022491"/>
    </source>
</evidence>
<keyword evidence="2" id="KW-0678">Repressor</keyword>
<evidence type="ECO:0000256" key="4">
    <source>
        <dbReference type="ARBA" id="ARBA00023163"/>
    </source>
</evidence>
<dbReference type="SMART" id="SM01025">
    <property type="entry name" value="BEN"/>
    <property type="match status" value="1"/>
</dbReference>